<dbReference type="GO" id="GO:0005886">
    <property type="term" value="C:plasma membrane"/>
    <property type="evidence" value="ECO:0007669"/>
    <property type="project" value="UniProtKB-SubCell"/>
</dbReference>
<dbReference type="InterPro" id="IPR017800">
    <property type="entry name" value="ADOP"/>
</dbReference>
<proteinExistence type="inferred from homology"/>
<dbReference type="InterPro" id="IPR025857">
    <property type="entry name" value="MacB_PCD"/>
</dbReference>
<evidence type="ECO:0000256" key="1">
    <source>
        <dbReference type="ARBA" id="ARBA00004651"/>
    </source>
</evidence>
<dbReference type="KEGG" id="sus:Acid_7507"/>
<dbReference type="PANTHER" id="PTHR30572">
    <property type="entry name" value="MEMBRANE COMPONENT OF TRANSPORTER-RELATED"/>
    <property type="match status" value="1"/>
</dbReference>
<keyword evidence="3 7" id="KW-0812">Transmembrane</keyword>
<dbReference type="InterPro" id="IPR050250">
    <property type="entry name" value="Macrolide_Exporter_MacB"/>
</dbReference>
<dbReference type="EMBL" id="CP000473">
    <property type="protein sequence ID" value="ABJ88415.1"/>
    <property type="molecule type" value="Genomic_DNA"/>
</dbReference>
<feature type="domain" description="ABC3 transporter permease C-terminal" evidence="8">
    <location>
        <begin position="298"/>
        <end position="421"/>
    </location>
</feature>
<keyword evidence="4 7" id="KW-1133">Transmembrane helix</keyword>
<sequence>MMGSGAIGSIAKDFAYAARTLRKTPGFAIAASALLAVAIGGTAVVFSLTDTLLLRKLSLPEPEQLVRMVSLLPGRAPASFFPYSYFEEWAARTRALSATFAEADLDATLSEGGGSRLVRAGIVSPGYFTALGAAPALGRLLTPSDDFAAVLSYQFWRDHFHGSPGALGTLLRLNGRDFVVVGVLPRGVNGLAVESGPAIRVPLIAGKYLGRGEDPKKCCSWEIGGRLRPGVTLAQADTESVAALRAAVLAVESRAGPLTEETRKLLESDEYRLESAEHGVSTLRTRFGTGLLALFGGAALLLLLACANIAGLLLARAAAREREMALRAALGATRGRLVRHWLAESALLAAIGCVLGLMLADACLPLVASALPAVRDLGTMPLPVTLETSLDWRSFLFTLAICSAAAILAGLAPAWHASRANLNEALKAAAPDPRRARLRTLLTVAQVAIGTLVLAVSSLLVATLHRLATAPAGFDREHVITFTMDTELARYTPEQNQTLAVRLEAEARTIPGVAGAAAGSRSLMRGSGLKTAVALPGQRASHDLNASTNAVSPAWFETMGISIVAGRNLTEADGVNRTPAPVVVNQSFVRRFFPRGDPLGRQFGIGRDQVVKAAFEIVGVVSDARYRSLREPFQPTIFSCFCGARTRDGFFQLEVRALGPPESVIASVEGLMRRLDPRLPFREIRTLRRDVDDSLWAERTLAGIGSALSLLAAVIACVGLYGLLAYTLTQRRREIGIRIALGARPGDIGRTTLLRVLGILAAGAALGIAGAIPAARLLGSVLFEVAPTDWGAHAGAVALMLCAGLLAAVIPAWRASRIDPWNALRGE</sequence>
<reference evidence="10" key="1">
    <citation type="submission" date="2006-10" db="EMBL/GenBank/DDBJ databases">
        <title>Complete sequence of Solibacter usitatus Ellin6076.</title>
        <authorList>
            <consortium name="US DOE Joint Genome Institute"/>
            <person name="Copeland A."/>
            <person name="Lucas S."/>
            <person name="Lapidus A."/>
            <person name="Barry K."/>
            <person name="Detter J.C."/>
            <person name="Glavina del Rio T."/>
            <person name="Hammon N."/>
            <person name="Israni S."/>
            <person name="Dalin E."/>
            <person name="Tice H."/>
            <person name="Pitluck S."/>
            <person name="Thompson L.S."/>
            <person name="Brettin T."/>
            <person name="Bruce D."/>
            <person name="Han C."/>
            <person name="Tapia R."/>
            <person name="Gilna P."/>
            <person name="Schmutz J."/>
            <person name="Larimer F."/>
            <person name="Land M."/>
            <person name="Hauser L."/>
            <person name="Kyrpides N."/>
            <person name="Mikhailova N."/>
            <person name="Janssen P.H."/>
            <person name="Kuske C.R."/>
            <person name="Richardson P."/>
        </authorList>
    </citation>
    <scope>NUCLEOTIDE SEQUENCE</scope>
    <source>
        <strain evidence="10">Ellin6076</strain>
    </source>
</reference>
<accession>Q01PK5</accession>
<dbReference type="NCBIfam" id="TIGR03434">
    <property type="entry name" value="ADOP"/>
    <property type="match status" value="1"/>
</dbReference>
<dbReference type="PANTHER" id="PTHR30572:SF4">
    <property type="entry name" value="ABC TRANSPORTER PERMEASE YTRF"/>
    <property type="match status" value="1"/>
</dbReference>
<comment type="subcellular location">
    <subcellularLocation>
        <location evidence="1">Cell membrane</location>
        <topology evidence="1">Multi-pass membrane protein</topology>
    </subcellularLocation>
</comment>
<dbReference type="InParanoid" id="Q01PK5"/>
<evidence type="ECO:0008006" key="11">
    <source>
        <dbReference type="Google" id="ProtNLM"/>
    </source>
</evidence>
<name>Q01PK5_SOLUE</name>
<feature type="domain" description="MacB-like periplasmic core" evidence="9">
    <location>
        <begin position="34"/>
        <end position="238"/>
    </location>
</feature>
<protein>
    <recommendedName>
        <fullName evidence="11">Permease</fullName>
    </recommendedName>
</protein>
<feature type="transmembrane region" description="Helical" evidence="7">
    <location>
        <begin position="346"/>
        <end position="374"/>
    </location>
</feature>
<keyword evidence="5 7" id="KW-0472">Membrane</keyword>
<evidence type="ECO:0000259" key="8">
    <source>
        <dbReference type="Pfam" id="PF02687"/>
    </source>
</evidence>
<feature type="transmembrane region" description="Helical" evidence="7">
    <location>
        <begin position="27"/>
        <end position="48"/>
    </location>
</feature>
<dbReference type="AlphaFoldDB" id="Q01PK5"/>
<dbReference type="Pfam" id="PF02687">
    <property type="entry name" value="FtsX"/>
    <property type="match status" value="2"/>
</dbReference>
<dbReference type="GO" id="GO:0022857">
    <property type="term" value="F:transmembrane transporter activity"/>
    <property type="evidence" value="ECO:0007669"/>
    <property type="project" value="TreeGrafter"/>
</dbReference>
<organism evidence="10">
    <name type="scientific">Solibacter usitatus (strain Ellin6076)</name>
    <dbReference type="NCBI Taxonomy" id="234267"/>
    <lineage>
        <taxon>Bacteria</taxon>
        <taxon>Pseudomonadati</taxon>
        <taxon>Acidobacteriota</taxon>
        <taxon>Terriglobia</taxon>
        <taxon>Bryobacterales</taxon>
        <taxon>Solibacteraceae</taxon>
        <taxon>Candidatus Solibacter</taxon>
    </lineage>
</organism>
<dbReference type="HOGENOM" id="CLU_009433_0_0_0"/>
<feature type="transmembrane region" description="Helical" evidence="7">
    <location>
        <begin position="792"/>
        <end position="813"/>
    </location>
</feature>
<evidence type="ECO:0000259" key="9">
    <source>
        <dbReference type="Pfam" id="PF12704"/>
    </source>
</evidence>
<feature type="transmembrane region" description="Helical" evidence="7">
    <location>
        <begin position="394"/>
        <end position="417"/>
    </location>
</feature>
<evidence type="ECO:0000313" key="10">
    <source>
        <dbReference type="EMBL" id="ABJ88415.1"/>
    </source>
</evidence>
<keyword evidence="2" id="KW-1003">Cell membrane</keyword>
<dbReference type="eggNOG" id="COG0577">
    <property type="taxonomic scope" value="Bacteria"/>
</dbReference>
<dbReference type="STRING" id="234267.Acid_7507"/>
<gene>
    <name evidence="10" type="ordered locus">Acid_7507</name>
</gene>
<feature type="transmembrane region" description="Helical" evidence="7">
    <location>
        <begin position="291"/>
        <end position="315"/>
    </location>
</feature>
<dbReference type="Pfam" id="PF12704">
    <property type="entry name" value="MacB_PCD"/>
    <property type="match status" value="2"/>
</dbReference>
<evidence type="ECO:0000256" key="4">
    <source>
        <dbReference type="ARBA" id="ARBA00022989"/>
    </source>
</evidence>
<evidence type="ECO:0000256" key="3">
    <source>
        <dbReference type="ARBA" id="ARBA00022692"/>
    </source>
</evidence>
<feature type="domain" description="MacB-like periplasmic core" evidence="9">
    <location>
        <begin position="440"/>
        <end position="624"/>
    </location>
</feature>
<feature type="domain" description="ABC3 transporter permease C-terminal" evidence="8">
    <location>
        <begin position="707"/>
        <end position="820"/>
    </location>
</feature>
<feature type="transmembrane region" description="Helical" evidence="7">
    <location>
        <begin position="707"/>
        <end position="728"/>
    </location>
</feature>
<evidence type="ECO:0000256" key="6">
    <source>
        <dbReference type="ARBA" id="ARBA00038076"/>
    </source>
</evidence>
<dbReference type="InterPro" id="IPR003838">
    <property type="entry name" value="ABC3_permease_C"/>
</dbReference>
<evidence type="ECO:0000256" key="7">
    <source>
        <dbReference type="SAM" id="Phobius"/>
    </source>
</evidence>
<comment type="similarity">
    <text evidence="6">Belongs to the ABC-4 integral membrane protein family.</text>
</comment>
<feature type="transmembrane region" description="Helical" evidence="7">
    <location>
        <begin position="753"/>
        <end position="772"/>
    </location>
</feature>
<evidence type="ECO:0000256" key="2">
    <source>
        <dbReference type="ARBA" id="ARBA00022475"/>
    </source>
</evidence>
<feature type="transmembrane region" description="Helical" evidence="7">
    <location>
        <begin position="438"/>
        <end position="461"/>
    </location>
</feature>
<evidence type="ECO:0000256" key="5">
    <source>
        <dbReference type="ARBA" id="ARBA00023136"/>
    </source>
</evidence>